<feature type="compositionally biased region" description="Pro residues" evidence="1">
    <location>
        <begin position="35"/>
        <end position="47"/>
    </location>
</feature>
<organism evidence="2 3">
    <name type="scientific">Lasallia pustulata</name>
    <dbReference type="NCBI Taxonomy" id="136370"/>
    <lineage>
        <taxon>Eukaryota</taxon>
        <taxon>Fungi</taxon>
        <taxon>Dikarya</taxon>
        <taxon>Ascomycota</taxon>
        <taxon>Pezizomycotina</taxon>
        <taxon>Lecanoromycetes</taxon>
        <taxon>OSLEUM clade</taxon>
        <taxon>Umbilicariomycetidae</taxon>
        <taxon>Umbilicariales</taxon>
        <taxon>Umbilicariaceae</taxon>
        <taxon>Lasallia</taxon>
    </lineage>
</organism>
<feature type="region of interest" description="Disordered" evidence="1">
    <location>
        <begin position="399"/>
        <end position="560"/>
    </location>
</feature>
<proteinExistence type="predicted"/>
<feature type="region of interest" description="Disordered" evidence="1">
    <location>
        <begin position="16"/>
        <end position="52"/>
    </location>
</feature>
<evidence type="ECO:0000313" key="2">
    <source>
        <dbReference type="EMBL" id="SLM35954.1"/>
    </source>
</evidence>
<dbReference type="Proteomes" id="UP000192927">
    <property type="component" value="Unassembled WGS sequence"/>
</dbReference>
<feature type="compositionally biased region" description="Basic and acidic residues" evidence="1">
    <location>
        <begin position="531"/>
        <end position="540"/>
    </location>
</feature>
<dbReference type="AlphaFoldDB" id="A0A1W5CYK8"/>
<protein>
    <submittedName>
        <fullName evidence="2">Uncharacterized protein</fullName>
    </submittedName>
</protein>
<dbReference type="EMBL" id="FWEW01000866">
    <property type="protein sequence ID" value="SLM35954.1"/>
    <property type="molecule type" value="Genomic_DNA"/>
</dbReference>
<accession>A0A1W5CYK8</accession>
<evidence type="ECO:0000256" key="1">
    <source>
        <dbReference type="SAM" id="MobiDB-lite"/>
    </source>
</evidence>
<sequence length="579" mass="63387">MFCNLGMAADAAAAHGHEFSSPKVLDNPARLRMPPNVPRNSLPPAPSKPTKSVLFEDAENDGFDYDGFPQTSAIASRSVGSGSRPTKCTQTSFQLAHPAPLSKHKILRLHTPLLLQLQQISEGSRPTPALDVLPSAIFAPRPARRCSRVFNGRNGLGHNDLVIVGSQTYEGFSEVEAAGTGHGEDGDCDDREVVAAICPLKKAEGGDQGKAEIRLNYGPSWLASPLINGVYEFVSTDESGVTRVARWVPRYRKGRRRATVGHDSSGYSSNNEKKFGFSIVNPECRRHAVIATLNRHSINIRDQYPVQSSVPINLQLSTSPDADPVATEHSKPGLPFSSNKIQVDTDEHLRTLIVISGIWVAFREGYSQNFKYRDPFSSPRGSSDIDSINKHWVSPMTLYDTGSHRADVPDSKEDQSNTKGWRTSPKSLHHTTASTTPWLAFSPKSSPRRANSTGTTFLQRASRHDGNAARPPHPSLLIYPGEKSTEQPPRSRRLCACVTSSQPWQTSKSRKRQRRSDSWPSSSTSAPHRNCAKDNGKESESDQDAAGGKAHHTPENGRAKKAGILKHLFCFIKRVSGIS</sequence>
<reference evidence="3" key="1">
    <citation type="submission" date="2017-03" db="EMBL/GenBank/DDBJ databases">
        <authorList>
            <person name="Sharma R."/>
            <person name="Thines M."/>
        </authorList>
    </citation>
    <scope>NUCLEOTIDE SEQUENCE [LARGE SCALE GENOMIC DNA]</scope>
</reference>
<feature type="compositionally biased region" description="Basic and acidic residues" evidence="1">
    <location>
        <begin position="402"/>
        <end position="416"/>
    </location>
</feature>
<feature type="compositionally biased region" description="Polar residues" evidence="1">
    <location>
        <begin position="417"/>
        <end position="459"/>
    </location>
</feature>
<feature type="region of interest" description="Disordered" evidence="1">
    <location>
        <begin position="316"/>
        <end position="339"/>
    </location>
</feature>
<keyword evidence="3" id="KW-1185">Reference proteome</keyword>
<name>A0A1W5CYK8_9LECA</name>
<evidence type="ECO:0000313" key="3">
    <source>
        <dbReference type="Proteomes" id="UP000192927"/>
    </source>
</evidence>